<evidence type="ECO:0000313" key="1">
    <source>
        <dbReference type="EMBL" id="WKA02048.1"/>
    </source>
</evidence>
<gene>
    <name evidence="1" type="ORF">VitviT2T_020288</name>
</gene>
<dbReference type="Proteomes" id="UP001227230">
    <property type="component" value="Chromosome 13"/>
</dbReference>
<protein>
    <recommendedName>
        <fullName evidence="3">Retrovirus-related Pol polyprotein from transposon TNT 1-94</fullName>
    </recommendedName>
</protein>
<dbReference type="CDD" id="cd09272">
    <property type="entry name" value="RNase_HI_RT_Ty1"/>
    <property type="match status" value="1"/>
</dbReference>
<keyword evidence="2" id="KW-1185">Reference proteome</keyword>
<name>A0ABY9D3B6_VITVI</name>
<accession>A0ABY9D3B6</accession>
<evidence type="ECO:0000313" key="2">
    <source>
        <dbReference type="Proteomes" id="UP001227230"/>
    </source>
</evidence>
<dbReference type="EMBL" id="CP126660">
    <property type="protein sequence ID" value="WKA02048.1"/>
    <property type="molecule type" value="Genomic_DNA"/>
</dbReference>
<organism evidence="1 2">
    <name type="scientific">Vitis vinifera</name>
    <name type="common">Grape</name>
    <dbReference type="NCBI Taxonomy" id="29760"/>
    <lineage>
        <taxon>Eukaryota</taxon>
        <taxon>Viridiplantae</taxon>
        <taxon>Streptophyta</taxon>
        <taxon>Embryophyta</taxon>
        <taxon>Tracheophyta</taxon>
        <taxon>Spermatophyta</taxon>
        <taxon>Magnoliopsida</taxon>
        <taxon>eudicotyledons</taxon>
        <taxon>Gunneridae</taxon>
        <taxon>Pentapetalae</taxon>
        <taxon>rosids</taxon>
        <taxon>Vitales</taxon>
        <taxon>Vitaceae</taxon>
        <taxon>Viteae</taxon>
        <taxon>Vitis</taxon>
    </lineage>
</organism>
<dbReference type="PANTHER" id="PTHR11439:SF440">
    <property type="entry name" value="INTEGRASE CATALYTIC DOMAIN-CONTAINING PROTEIN"/>
    <property type="match status" value="1"/>
</dbReference>
<reference evidence="1 2" key="1">
    <citation type="journal article" date="2023" name="Hortic Res">
        <title>The complete reference genome for grapevine (Vitis vinifera L.) genetics and breeding.</title>
        <authorList>
            <person name="Shi X."/>
            <person name="Cao S."/>
            <person name="Wang X."/>
            <person name="Huang S."/>
            <person name="Wang Y."/>
            <person name="Liu Z."/>
            <person name="Liu W."/>
            <person name="Leng X."/>
            <person name="Peng Y."/>
            <person name="Wang N."/>
            <person name="Wang Y."/>
            <person name="Ma Z."/>
            <person name="Xu X."/>
            <person name="Zhang F."/>
            <person name="Xue H."/>
            <person name="Zhong H."/>
            <person name="Wang Y."/>
            <person name="Zhang K."/>
            <person name="Velt A."/>
            <person name="Avia K."/>
            <person name="Holtgrawe D."/>
            <person name="Grimplet J."/>
            <person name="Matus J.T."/>
            <person name="Ware D."/>
            <person name="Wu X."/>
            <person name="Wang H."/>
            <person name="Liu C."/>
            <person name="Fang Y."/>
            <person name="Rustenholz C."/>
            <person name="Cheng Z."/>
            <person name="Xiao H."/>
            <person name="Zhou Y."/>
        </authorList>
    </citation>
    <scope>NUCLEOTIDE SEQUENCE [LARGE SCALE GENOMIC DNA]</scope>
    <source>
        <strain evidence="2">cv. Pinot noir / PN40024</strain>
        <tissue evidence="1">Leaf</tissue>
    </source>
</reference>
<evidence type="ECO:0008006" key="3">
    <source>
        <dbReference type="Google" id="ProtNLM"/>
    </source>
</evidence>
<dbReference type="PANTHER" id="PTHR11439">
    <property type="entry name" value="GAG-POL-RELATED RETROTRANSPOSON"/>
    <property type="match status" value="1"/>
</dbReference>
<sequence>MYVMNCTHPYIAYAVNKLSKFTNNPGKDHWKALIRVLRYLRYTLNYGLHYLRYPIVLEGYSDTNWIFGTNDSKSTSGYVFTIGGAVISWKSSKQTCIARSTMESEFIALDKSRGRSRMNS</sequence>
<proteinExistence type="predicted"/>